<accession>A0A9W6IQU9</accession>
<organism evidence="1 2">
    <name type="scientific">Maricaulis virginensis</name>
    <dbReference type="NCBI Taxonomy" id="144022"/>
    <lineage>
        <taxon>Bacteria</taxon>
        <taxon>Pseudomonadati</taxon>
        <taxon>Pseudomonadota</taxon>
        <taxon>Alphaproteobacteria</taxon>
        <taxon>Maricaulales</taxon>
        <taxon>Maricaulaceae</taxon>
        <taxon>Maricaulis</taxon>
    </lineage>
</organism>
<dbReference type="RefSeq" id="WP_271187896.1">
    <property type="nucleotide sequence ID" value="NZ_BSFE01000011.1"/>
</dbReference>
<reference evidence="1" key="1">
    <citation type="journal article" date="2014" name="Int. J. Syst. Evol. Microbiol.">
        <title>Complete genome sequence of Corynebacterium casei LMG S-19264T (=DSM 44701T), isolated from a smear-ripened cheese.</title>
        <authorList>
            <consortium name="US DOE Joint Genome Institute (JGI-PGF)"/>
            <person name="Walter F."/>
            <person name="Albersmeier A."/>
            <person name="Kalinowski J."/>
            <person name="Ruckert C."/>
        </authorList>
    </citation>
    <scope>NUCLEOTIDE SEQUENCE</scope>
    <source>
        <strain evidence="1">VKM B-1513</strain>
    </source>
</reference>
<evidence type="ECO:0000313" key="1">
    <source>
        <dbReference type="EMBL" id="GLK53550.1"/>
    </source>
</evidence>
<dbReference type="EMBL" id="BSFE01000011">
    <property type="protein sequence ID" value="GLK53550.1"/>
    <property type="molecule type" value="Genomic_DNA"/>
</dbReference>
<name>A0A9W6IQU9_9PROT</name>
<proteinExistence type="predicted"/>
<sequence length="224" mass="25068">MSTPATYEIDGFVFYCHYDGHPIGAAQRLCRMIEAHTRPADQWPHQRGIVADMRGGLAFAFIRANNDAEQPAGGTRARATGAFHYKLSWEVDDRLFITIEQRTDRQTWRILDHEEFAAWTLRQRADLIDRLSAAAGPGRELAVAPADRAAEIIPDIVYAHTKGRFGEPSVRYATRSTAQRLVELCGRRIADASQQSLKDPDRAAWVAALARDPTSTGWIPSRPQ</sequence>
<reference evidence="1" key="2">
    <citation type="submission" date="2023-01" db="EMBL/GenBank/DDBJ databases">
        <authorList>
            <person name="Sun Q."/>
            <person name="Evtushenko L."/>
        </authorList>
    </citation>
    <scope>NUCLEOTIDE SEQUENCE</scope>
    <source>
        <strain evidence="1">VKM B-1513</strain>
    </source>
</reference>
<gene>
    <name evidence="1" type="ORF">GCM10017621_30580</name>
</gene>
<keyword evidence="2" id="KW-1185">Reference proteome</keyword>
<comment type="caution">
    <text evidence="1">The sequence shown here is derived from an EMBL/GenBank/DDBJ whole genome shotgun (WGS) entry which is preliminary data.</text>
</comment>
<protein>
    <submittedName>
        <fullName evidence="1">Uncharacterized protein</fullName>
    </submittedName>
</protein>
<dbReference type="Proteomes" id="UP001143486">
    <property type="component" value="Unassembled WGS sequence"/>
</dbReference>
<evidence type="ECO:0000313" key="2">
    <source>
        <dbReference type="Proteomes" id="UP001143486"/>
    </source>
</evidence>
<dbReference type="AlphaFoldDB" id="A0A9W6IQU9"/>